<proteinExistence type="predicted"/>
<reference evidence="1" key="1">
    <citation type="submission" date="2023-07" db="EMBL/GenBank/DDBJ databases">
        <title>draft genome sequence of fig (Ficus carica).</title>
        <authorList>
            <person name="Takahashi T."/>
            <person name="Nishimura K."/>
        </authorList>
    </citation>
    <scope>NUCLEOTIDE SEQUENCE</scope>
</reference>
<dbReference type="AlphaFoldDB" id="A0AA87ZVN4"/>
<dbReference type="Proteomes" id="UP001187192">
    <property type="component" value="Unassembled WGS sequence"/>
</dbReference>
<dbReference type="PANTHER" id="PTHR37766:SF1">
    <property type="entry name" value="OS01G0897100 PROTEIN"/>
    <property type="match status" value="1"/>
</dbReference>
<name>A0AA87ZVN4_FICCA</name>
<gene>
    <name evidence="1" type="ORF">TIFTF001_009982</name>
</gene>
<keyword evidence="2" id="KW-1185">Reference proteome</keyword>
<sequence>MLNLFLSEPVWDDVVDTESAKMRISLLSKLESVIQPLLMSGGRPEARLWLSNSIAGMTSVARRDQCELFMNLLRSKPTKYGLASHLLQMIFDKRPQKAGSVYFDNAGSPTRISQWFSSFAGSGGGMEHGKGAKALTQFAFVNRDICWEELEWKGKHGQSPAVVATKPHYFLDLDIQQTVENFLENVPEFWSSNEFAESLKDGEILSIDRKFFLDYFLDLMYKEKARDVWEVVTEFLTEESFSYLCQHLLITLEEPELCKFLESLRKVLHPRMEPKDFSNSSFLFEVILSKCSDCGSFDQTLLLDAVFTRKRELLRLLRDEGGEEVEEKTKDIVCQICAIPNFDNSLAPIIKSCFKLKTAESVKWLGLQSWVLYYRFLEGYQTIESWESMFRNNAISFRRSNTYALLDHDGLSEESVSDLERRVSSKVKHRKRSRKKKKRKFDREHDNEFLDFNTTNDGLGLQSNGGSWMLSTDGYSTSWSSVDLPEYLSRHCLSTWMRWVLAKSVE</sequence>
<evidence type="ECO:0000313" key="1">
    <source>
        <dbReference type="EMBL" id="GMN40759.1"/>
    </source>
</evidence>
<dbReference type="EMBL" id="BTGU01000011">
    <property type="protein sequence ID" value="GMN40759.1"/>
    <property type="molecule type" value="Genomic_DNA"/>
</dbReference>
<evidence type="ECO:0000313" key="2">
    <source>
        <dbReference type="Proteomes" id="UP001187192"/>
    </source>
</evidence>
<organism evidence="1 2">
    <name type="scientific">Ficus carica</name>
    <name type="common">Common fig</name>
    <dbReference type="NCBI Taxonomy" id="3494"/>
    <lineage>
        <taxon>Eukaryota</taxon>
        <taxon>Viridiplantae</taxon>
        <taxon>Streptophyta</taxon>
        <taxon>Embryophyta</taxon>
        <taxon>Tracheophyta</taxon>
        <taxon>Spermatophyta</taxon>
        <taxon>Magnoliopsida</taxon>
        <taxon>eudicotyledons</taxon>
        <taxon>Gunneridae</taxon>
        <taxon>Pentapetalae</taxon>
        <taxon>rosids</taxon>
        <taxon>fabids</taxon>
        <taxon>Rosales</taxon>
        <taxon>Moraceae</taxon>
        <taxon>Ficeae</taxon>
        <taxon>Ficus</taxon>
    </lineage>
</organism>
<dbReference type="PANTHER" id="PTHR37766">
    <property type="entry name" value="OS01G0897100 PROTEIN"/>
    <property type="match status" value="1"/>
</dbReference>
<accession>A0AA87ZVN4</accession>
<protein>
    <submittedName>
        <fullName evidence="1">Uncharacterized protein</fullName>
    </submittedName>
</protein>
<comment type="caution">
    <text evidence="1">The sequence shown here is derived from an EMBL/GenBank/DDBJ whole genome shotgun (WGS) entry which is preliminary data.</text>
</comment>